<evidence type="ECO:0000259" key="1">
    <source>
        <dbReference type="SMART" id="SM00487"/>
    </source>
</evidence>
<dbReference type="Pfam" id="PF00271">
    <property type="entry name" value="Helicase_C"/>
    <property type="match status" value="1"/>
</dbReference>
<dbReference type="InterPro" id="IPR027417">
    <property type="entry name" value="P-loop_NTPase"/>
</dbReference>
<sequence length="463" mass="52929">MLLRKWQSTCIAKALKHYQFSRHFLCLATPGAGKTTMAAELAFELYRNQQIDFVLSFSPSLNVSSNIAQVLERRFGRSFNGQIGSLGACKTYHALLRLDEQFYEILTNYRVLVIFDEIHHCAGDSEETANAWGRKILNHLSEYATFTLALTGTPWRSNQQPITLAQYCELTGKVICDFEYGLAKAVQDKVCRIPNIVLIDNEMVSFQKQGKSKVILDSLSVLLGKERSLYRGLLHHEEAMQFMLGSAINRLRNLRLTEPSAGGLIVASSVRHARRIADVLISVYGTVPELVTYEENDAQAKISRFRHSTQEWIVSVGMISEGTDIPRLQVCCHFSTVKTELYYRQVLGRVLRQTSKQSQTAWLYTFAEPQLVKYAHQIQEDLPQGYEIVSYENKSPLKNENGSEQVPDNRIPWRSSLTRQTRMPFRHVLSSDWQTIEQRESRHLVNVTGKFHEKVLIAFESPF</sequence>
<organism evidence="2 3">
    <name type="scientific">Leeia speluncae</name>
    <dbReference type="NCBI Taxonomy" id="2884804"/>
    <lineage>
        <taxon>Bacteria</taxon>
        <taxon>Pseudomonadati</taxon>
        <taxon>Pseudomonadota</taxon>
        <taxon>Betaproteobacteria</taxon>
        <taxon>Neisseriales</taxon>
        <taxon>Leeiaceae</taxon>
        <taxon>Leeia</taxon>
    </lineage>
</organism>
<evidence type="ECO:0000313" key="2">
    <source>
        <dbReference type="EMBL" id="MCB6185079.1"/>
    </source>
</evidence>
<dbReference type="GO" id="GO:0004386">
    <property type="term" value="F:helicase activity"/>
    <property type="evidence" value="ECO:0007669"/>
    <property type="project" value="UniProtKB-KW"/>
</dbReference>
<dbReference type="SMART" id="SM00487">
    <property type="entry name" value="DEXDc"/>
    <property type="match status" value="1"/>
</dbReference>
<keyword evidence="3" id="KW-1185">Reference proteome</keyword>
<dbReference type="RefSeq" id="WP_227181911.1">
    <property type="nucleotide sequence ID" value="NZ_JAJBZT010000012.1"/>
</dbReference>
<dbReference type="PANTHER" id="PTHR47396">
    <property type="entry name" value="TYPE I RESTRICTION ENZYME ECOKI R PROTEIN"/>
    <property type="match status" value="1"/>
</dbReference>
<dbReference type="EMBL" id="JAJBZT010000012">
    <property type="protein sequence ID" value="MCB6185079.1"/>
    <property type="molecule type" value="Genomic_DNA"/>
</dbReference>
<dbReference type="Gene3D" id="3.40.50.300">
    <property type="entry name" value="P-loop containing nucleotide triphosphate hydrolases"/>
    <property type="match status" value="2"/>
</dbReference>
<dbReference type="PANTHER" id="PTHR47396:SF1">
    <property type="entry name" value="ATP-DEPENDENT HELICASE IRC3-RELATED"/>
    <property type="match status" value="1"/>
</dbReference>
<dbReference type="InterPro" id="IPR006935">
    <property type="entry name" value="Helicase/UvrB_N"/>
</dbReference>
<keyword evidence="2" id="KW-0378">Hydrolase</keyword>
<protein>
    <submittedName>
        <fullName evidence="2">DEAD/DEAH box helicase family protein</fullName>
    </submittedName>
</protein>
<keyword evidence="2" id="KW-0067">ATP-binding</keyword>
<keyword evidence="2" id="KW-0347">Helicase</keyword>
<dbReference type="Pfam" id="PF04851">
    <property type="entry name" value="ResIII"/>
    <property type="match status" value="1"/>
</dbReference>
<gene>
    <name evidence="2" type="ORF">LIN78_16145</name>
</gene>
<dbReference type="Proteomes" id="UP001165395">
    <property type="component" value="Unassembled WGS sequence"/>
</dbReference>
<comment type="caution">
    <text evidence="2">The sequence shown here is derived from an EMBL/GenBank/DDBJ whole genome shotgun (WGS) entry which is preliminary data.</text>
</comment>
<name>A0ABS8DA40_9NEIS</name>
<evidence type="ECO:0000313" key="3">
    <source>
        <dbReference type="Proteomes" id="UP001165395"/>
    </source>
</evidence>
<feature type="domain" description="Helicase ATP-binding" evidence="1">
    <location>
        <begin position="2"/>
        <end position="189"/>
    </location>
</feature>
<keyword evidence="2" id="KW-0547">Nucleotide-binding</keyword>
<reference evidence="2" key="1">
    <citation type="submission" date="2021-10" db="EMBL/GenBank/DDBJ databases">
        <title>The complete genome sequence of Leeia sp. TBRC 13508.</title>
        <authorList>
            <person name="Charoenyingcharoen P."/>
            <person name="Yukphan P."/>
        </authorList>
    </citation>
    <scope>NUCLEOTIDE SEQUENCE</scope>
    <source>
        <strain evidence="2">TBRC 13508</strain>
    </source>
</reference>
<dbReference type="InterPro" id="IPR001650">
    <property type="entry name" value="Helicase_C-like"/>
</dbReference>
<dbReference type="SUPFAM" id="SSF52540">
    <property type="entry name" value="P-loop containing nucleoside triphosphate hydrolases"/>
    <property type="match status" value="1"/>
</dbReference>
<dbReference type="InterPro" id="IPR050742">
    <property type="entry name" value="Helicase_Restrict-Modif_Enz"/>
</dbReference>
<proteinExistence type="predicted"/>
<dbReference type="InterPro" id="IPR014001">
    <property type="entry name" value="Helicase_ATP-bd"/>
</dbReference>
<accession>A0ABS8DA40</accession>